<evidence type="ECO:0000313" key="3">
    <source>
        <dbReference type="Proteomes" id="UP001596028"/>
    </source>
</evidence>
<dbReference type="PANTHER" id="PTHR43031:SF17">
    <property type="entry name" value="SULFURTRANSFERASE YTWF-RELATED"/>
    <property type="match status" value="1"/>
</dbReference>
<dbReference type="RefSeq" id="WP_378099168.1">
    <property type="nucleotide sequence ID" value="NZ_JBHSEP010000015.1"/>
</dbReference>
<dbReference type="PROSITE" id="PS50206">
    <property type="entry name" value="RHODANESE_3"/>
    <property type="match status" value="1"/>
</dbReference>
<dbReference type="InterPro" id="IPR036873">
    <property type="entry name" value="Rhodanese-like_dom_sf"/>
</dbReference>
<accession>A0ABV9FJF1</accession>
<dbReference type="SUPFAM" id="SSF52821">
    <property type="entry name" value="Rhodanese/Cell cycle control phosphatase"/>
    <property type="match status" value="1"/>
</dbReference>
<sequence length="105" mass="11769">MAGKYSKDILPDEVKHRLEQGEKLQVVDVREPDEWTSGHIPGARHIPLGSIHQRHIELDLKQEYIIVCRSGGRSSLACELLEGLGYKVANMPGGMLEWDGDVSYD</sequence>
<dbReference type="SMART" id="SM00450">
    <property type="entry name" value="RHOD"/>
    <property type="match status" value="1"/>
</dbReference>
<feature type="domain" description="Rhodanese" evidence="1">
    <location>
        <begin position="20"/>
        <end position="103"/>
    </location>
</feature>
<dbReference type="InterPro" id="IPR001763">
    <property type="entry name" value="Rhodanese-like_dom"/>
</dbReference>
<protein>
    <submittedName>
        <fullName evidence="2">Rhodanese-like domain-containing protein</fullName>
    </submittedName>
</protein>
<dbReference type="EMBL" id="JBHSEP010000015">
    <property type="protein sequence ID" value="MFC4600254.1"/>
    <property type="molecule type" value="Genomic_DNA"/>
</dbReference>
<dbReference type="Proteomes" id="UP001596028">
    <property type="component" value="Unassembled WGS sequence"/>
</dbReference>
<comment type="caution">
    <text evidence="2">The sequence shown here is derived from an EMBL/GenBank/DDBJ whole genome shotgun (WGS) entry which is preliminary data.</text>
</comment>
<keyword evidence="3" id="KW-1185">Reference proteome</keyword>
<evidence type="ECO:0000259" key="1">
    <source>
        <dbReference type="PROSITE" id="PS50206"/>
    </source>
</evidence>
<dbReference type="Gene3D" id="3.40.250.10">
    <property type="entry name" value="Rhodanese-like domain"/>
    <property type="match status" value="1"/>
</dbReference>
<dbReference type="CDD" id="cd00158">
    <property type="entry name" value="RHOD"/>
    <property type="match status" value="1"/>
</dbReference>
<evidence type="ECO:0000313" key="2">
    <source>
        <dbReference type="EMBL" id="MFC4600254.1"/>
    </source>
</evidence>
<name>A0ABV9FJF1_9BACL</name>
<gene>
    <name evidence="2" type="ORF">ACFO3S_18565</name>
</gene>
<dbReference type="InterPro" id="IPR050229">
    <property type="entry name" value="GlpE_sulfurtransferase"/>
</dbReference>
<organism evidence="2 3">
    <name type="scientific">Cohnella hongkongensis</name>
    <dbReference type="NCBI Taxonomy" id="178337"/>
    <lineage>
        <taxon>Bacteria</taxon>
        <taxon>Bacillati</taxon>
        <taxon>Bacillota</taxon>
        <taxon>Bacilli</taxon>
        <taxon>Bacillales</taxon>
        <taxon>Paenibacillaceae</taxon>
        <taxon>Cohnella</taxon>
    </lineage>
</organism>
<reference evidence="3" key="1">
    <citation type="journal article" date="2019" name="Int. J. Syst. Evol. Microbiol.">
        <title>The Global Catalogue of Microorganisms (GCM) 10K type strain sequencing project: providing services to taxonomists for standard genome sequencing and annotation.</title>
        <authorList>
            <consortium name="The Broad Institute Genomics Platform"/>
            <consortium name="The Broad Institute Genome Sequencing Center for Infectious Disease"/>
            <person name="Wu L."/>
            <person name="Ma J."/>
        </authorList>
    </citation>
    <scope>NUCLEOTIDE SEQUENCE [LARGE SCALE GENOMIC DNA]</scope>
    <source>
        <strain evidence="3">CCUG 49571</strain>
    </source>
</reference>
<dbReference type="PANTHER" id="PTHR43031">
    <property type="entry name" value="FAD-DEPENDENT OXIDOREDUCTASE"/>
    <property type="match status" value="1"/>
</dbReference>
<dbReference type="Pfam" id="PF00581">
    <property type="entry name" value="Rhodanese"/>
    <property type="match status" value="1"/>
</dbReference>
<proteinExistence type="predicted"/>